<reference evidence="10" key="2">
    <citation type="submission" date="2016-11" db="EMBL/GenBank/DDBJ databases">
        <authorList>
            <person name="Varghese N."/>
            <person name="Submissions S."/>
        </authorList>
    </citation>
    <scope>NUCLEOTIDE SEQUENCE [LARGE SCALE GENOMIC DNA]</scope>
    <source>
        <strain evidence="10">UWOS</strain>
    </source>
</reference>
<dbReference type="SUPFAM" id="SSF53633">
    <property type="entry name" value="Carbamate kinase-like"/>
    <property type="match status" value="1"/>
</dbReference>
<dbReference type="HAMAP" id="MF_01105">
    <property type="entry name" value="N_acetyl_glu_synth"/>
    <property type="match status" value="1"/>
</dbReference>
<organism evidence="8 10">
    <name type="scientific">Fibrobacter intestinalis</name>
    <dbReference type="NCBI Taxonomy" id="28122"/>
    <lineage>
        <taxon>Bacteria</taxon>
        <taxon>Pseudomonadati</taxon>
        <taxon>Fibrobacterota</taxon>
        <taxon>Fibrobacteria</taxon>
        <taxon>Fibrobacterales</taxon>
        <taxon>Fibrobacteraceae</taxon>
        <taxon>Fibrobacter</taxon>
    </lineage>
</organism>
<evidence type="ECO:0000256" key="3">
    <source>
        <dbReference type="ARBA" id="ARBA00012697"/>
    </source>
</evidence>
<dbReference type="UniPathway" id="UPA00068">
    <property type="reaction ID" value="UER00106"/>
</dbReference>
<reference evidence="9 11" key="3">
    <citation type="submission" date="2017-02" db="EMBL/GenBank/DDBJ databases">
        <authorList>
            <person name="Peterson S.W."/>
        </authorList>
    </citation>
    <scope>NUCLEOTIDE SEQUENCE [LARGE SCALE GENOMIC DNA]</scope>
    <source>
        <strain evidence="9 11">ATCC 43854</strain>
    </source>
</reference>
<accession>A0A1T4LL67</accession>
<dbReference type="PROSITE" id="PS51186">
    <property type="entry name" value="GNAT"/>
    <property type="match status" value="1"/>
</dbReference>
<dbReference type="GO" id="GO:0005737">
    <property type="term" value="C:cytoplasm"/>
    <property type="evidence" value="ECO:0007669"/>
    <property type="project" value="InterPro"/>
</dbReference>
<evidence type="ECO:0000259" key="7">
    <source>
        <dbReference type="PROSITE" id="PS51186"/>
    </source>
</evidence>
<evidence type="ECO:0000313" key="8">
    <source>
        <dbReference type="EMBL" id="SHK87371.1"/>
    </source>
</evidence>
<name>A0A1M6W0S4_9BACT</name>
<dbReference type="PANTHER" id="PTHR30602:SF12">
    <property type="entry name" value="AMINO-ACID ACETYLTRANSFERASE NAGS1, CHLOROPLASTIC-RELATED"/>
    <property type="match status" value="1"/>
</dbReference>
<dbReference type="EC" id="2.3.1.1" evidence="3"/>
<evidence type="ECO:0000256" key="5">
    <source>
        <dbReference type="ARBA" id="ARBA00023315"/>
    </source>
</evidence>
<dbReference type="GO" id="GO:0006526">
    <property type="term" value="P:L-arginine biosynthetic process"/>
    <property type="evidence" value="ECO:0007669"/>
    <property type="project" value="UniProtKB-UniPathway"/>
</dbReference>
<dbReference type="Proteomes" id="UP000184275">
    <property type="component" value="Unassembled WGS sequence"/>
</dbReference>
<dbReference type="InterPro" id="IPR036393">
    <property type="entry name" value="AceGlu_kinase-like_sf"/>
</dbReference>
<dbReference type="InterPro" id="IPR000182">
    <property type="entry name" value="GNAT_dom"/>
</dbReference>
<reference evidence="8" key="1">
    <citation type="submission" date="2016-11" db="EMBL/GenBank/DDBJ databases">
        <authorList>
            <person name="Jaros S."/>
            <person name="Januszkiewicz K."/>
            <person name="Wedrychowicz H."/>
        </authorList>
    </citation>
    <scope>NUCLEOTIDE SEQUENCE [LARGE SCALE GENOMIC DNA]</scope>
    <source>
        <strain evidence="8">UWOS</strain>
    </source>
</reference>
<comment type="similarity">
    <text evidence="2">Belongs to the acetyltransferase family. ArgA subfamily.</text>
</comment>
<evidence type="ECO:0000256" key="2">
    <source>
        <dbReference type="ARBA" id="ARBA00009145"/>
    </source>
</evidence>
<evidence type="ECO:0000313" key="9">
    <source>
        <dbReference type="EMBL" id="SJZ55307.1"/>
    </source>
</evidence>
<evidence type="ECO:0000313" key="10">
    <source>
        <dbReference type="Proteomes" id="UP000184275"/>
    </source>
</evidence>
<sequence length="467" mass="52161">MSDESYIMDMNNGFDHLNVQKIEVAGFIREVFGYITRFKGQLFVLKIEDSLMEHPLFPVLIRDITLLHKIGVKILIVPGTRKSIDRQLKAWEINSEFHGGVRLTSEEALPLIEQASLGAAQRIMSHLTAGGCHGMQGNWVAARSMGIIDGIDYMRTGRIERIEKNILEHLLSEDYIPIIPPIGWNKIGHAYNISSTELAMELCKYLTVSKLFFIGSENGIRAEGLNSGMNTKYLDVTDSGVISALDIEQAQEILDLNPDKLNFAQVDYLKNAISACKAGAKRVHLISGETQGSVLQEVFSSRGDGTMVYANQYSCIRSATTDDIPDILRMMQDYIAKGYLIPRTQESISEKLSDYVVYAIDNAIHGCGALHAFEDNTAEIAAIAVAANYRKSGVGAAIVRHLIATARMRGYRMAFLLTTQALDWFYQLGFRDGALEDLPQSKREHYNRKRNSRILVMDLQKPSSSKE</sequence>
<evidence type="ECO:0000256" key="1">
    <source>
        <dbReference type="ARBA" id="ARBA00004925"/>
    </source>
</evidence>
<keyword evidence="4" id="KW-0808">Transferase</keyword>
<dbReference type="NCBIfam" id="TIGR01890">
    <property type="entry name" value="N-Ac-Glu-synth"/>
    <property type="match status" value="1"/>
</dbReference>
<dbReference type="STRING" id="28122.SAMN02745108_00922"/>
<dbReference type="Pfam" id="PF00583">
    <property type="entry name" value="Acetyltransf_1"/>
    <property type="match status" value="1"/>
</dbReference>
<dbReference type="InterPro" id="IPR001048">
    <property type="entry name" value="Asp/Glu/Uridylate_kinase"/>
</dbReference>
<dbReference type="SUPFAM" id="SSF55729">
    <property type="entry name" value="Acyl-CoA N-acyltransferases (Nat)"/>
    <property type="match status" value="1"/>
</dbReference>
<evidence type="ECO:0000256" key="6">
    <source>
        <dbReference type="ARBA" id="ARBA00048372"/>
    </source>
</evidence>
<dbReference type="Gene3D" id="3.40.1160.10">
    <property type="entry name" value="Acetylglutamate kinase-like"/>
    <property type="match status" value="1"/>
</dbReference>
<dbReference type="GO" id="GO:0004042">
    <property type="term" value="F:L-glutamate N-acetyltransferase activity"/>
    <property type="evidence" value="ECO:0007669"/>
    <property type="project" value="InterPro"/>
</dbReference>
<gene>
    <name evidence="9" type="ORF">SAMN02745108_00922</name>
    <name evidence="8" type="ORF">SAMN05720469_12143</name>
</gene>
<evidence type="ECO:0000256" key="4">
    <source>
        <dbReference type="ARBA" id="ARBA00022679"/>
    </source>
</evidence>
<dbReference type="EMBL" id="FRAW01000021">
    <property type="protein sequence ID" value="SHK87371.1"/>
    <property type="molecule type" value="Genomic_DNA"/>
</dbReference>
<comment type="pathway">
    <text evidence="1">Amino-acid biosynthesis; L-arginine biosynthesis; N(2)-acetyl-L-ornithine from L-glutamate: step 1/4.</text>
</comment>
<dbReference type="InterPro" id="IPR016181">
    <property type="entry name" value="Acyl_CoA_acyltransferase"/>
</dbReference>
<dbReference type="Pfam" id="PF00696">
    <property type="entry name" value="AA_kinase"/>
    <property type="match status" value="1"/>
</dbReference>
<dbReference type="PIRSF" id="PIRSF000423">
    <property type="entry name" value="ArgA"/>
    <property type="match status" value="1"/>
</dbReference>
<dbReference type="Proteomes" id="UP000190449">
    <property type="component" value="Unassembled WGS sequence"/>
</dbReference>
<accession>A0A1M6W0S4</accession>
<feature type="domain" description="N-acetyltransferase" evidence="7">
    <location>
        <begin position="314"/>
        <end position="462"/>
    </location>
</feature>
<dbReference type="AlphaFoldDB" id="A0A1M6W0S4"/>
<keyword evidence="10" id="KW-1185">Reference proteome</keyword>
<proteinExistence type="inferred from homology"/>
<dbReference type="Gene3D" id="3.40.630.30">
    <property type="match status" value="1"/>
</dbReference>
<dbReference type="EMBL" id="FUWU01000012">
    <property type="protein sequence ID" value="SJZ55307.1"/>
    <property type="molecule type" value="Genomic_DNA"/>
</dbReference>
<evidence type="ECO:0000313" key="11">
    <source>
        <dbReference type="Proteomes" id="UP000190449"/>
    </source>
</evidence>
<keyword evidence="5" id="KW-0012">Acyltransferase</keyword>
<comment type="catalytic activity">
    <reaction evidence="6">
        <text>L-glutamate + acetyl-CoA = N-acetyl-L-glutamate + CoA + H(+)</text>
        <dbReference type="Rhea" id="RHEA:24292"/>
        <dbReference type="ChEBI" id="CHEBI:15378"/>
        <dbReference type="ChEBI" id="CHEBI:29985"/>
        <dbReference type="ChEBI" id="CHEBI:44337"/>
        <dbReference type="ChEBI" id="CHEBI:57287"/>
        <dbReference type="ChEBI" id="CHEBI:57288"/>
        <dbReference type="EC" id="2.3.1.1"/>
    </reaction>
</comment>
<protein>
    <recommendedName>
        <fullName evidence="3">amino-acid N-acetyltransferase</fullName>
        <ecNumber evidence="3">2.3.1.1</ecNumber>
    </recommendedName>
</protein>
<dbReference type="PANTHER" id="PTHR30602">
    <property type="entry name" value="AMINO-ACID ACETYLTRANSFERASE"/>
    <property type="match status" value="1"/>
</dbReference>
<dbReference type="InterPro" id="IPR010167">
    <property type="entry name" value="NH2A_AcTrfase"/>
</dbReference>